<dbReference type="AlphaFoldDB" id="A0A1W6ZWF5"/>
<dbReference type="PANTHER" id="PTHR30126:SF39">
    <property type="entry name" value="HTH-TYPE TRANSCRIPTIONAL REGULATOR CYSL"/>
    <property type="match status" value="1"/>
</dbReference>
<dbReference type="InterPro" id="IPR036390">
    <property type="entry name" value="WH_DNA-bd_sf"/>
</dbReference>
<evidence type="ECO:0000313" key="7">
    <source>
        <dbReference type="Proteomes" id="UP000194137"/>
    </source>
</evidence>
<dbReference type="SUPFAM" id="SSF53850">
    <property type="entry name" value="Periplasmic binding protein-like II"/>
    <property type="match status" value="1"/>
</dbReference>
<dbReference type="Proteomes" id="UP000194137">
    <property type="component" value="Chromosome"/>
</dbReference>
<gene>
    <name evidence="6" type="ORF">CAK95_23665</name>
</gene>
<dbReference type="Pfam" id="PF00126">
    <property type="entry name" value="HTH_1"/>
    <property type="match status" value="1"/>
</dbReference>
<keyword evidence="3" id="KW-0238">DNA-binding</keyword>
<evidence type="ECO:0000256" key="3">
    <source>
        <dbReference type="ARBA" id="ARBA00023125"/>
    </source>
</evidence>
<dbReference type="InterPro" id="IPR000847">
    <property type="entry name" value="LysR_HTH_N"/>
</dbReference>
<dbReference type="Gene3D" id="3.40.190.10">
    <property type="entry name" value="Periplasmic binding protein-like II"/>
    <property type="match status" value="2"/>
</dbReference>
<comment type="similarity">
    <text evidence="1">Belongs to the LysR transcriptional regulatory family.</text>
</comment>
<dbReference type="OrthoDB" id="7260751at2"/>
<sequence length="317" mass="33564">MRCPAAFPMARSTIPRLASAAPRPNRLAMLNLLHTKTFLTVIGEGGFRAAARELKVSPSTIIEHINQLEEDLAAILIVRRRGAVETTPHGAAFVPLARAMLETAARSRTLIANAPLRIAASSNIGTYLLQPQLASFQANDPCPTDLWIGANAAVAERLATGNADVALMEWWDERPGFSAQTWRKEKLVVIVAPEHPFAKRAEIEAAELATQSLLGGETGTGTMTLLKAKLGRVSGQFKAVGGFGSTEAVKRAVRAGRGLSIVMAATVVDEVAAGQLVALPLKAIDLAKELKIITPLYLPSAAPAARFVARAMEGAGP</sequence>
<evidence type="ECO:0000256" key="2">
    <source>
        <dbReference type="ARBA" id="ARBA00023015"/>
    </source>
</evidence>
<dbReference type="GO" id="GO:0003700">
    <property type="term" value="F:DNA-binding transcription factor activity"/>
    <property type="evidence" value="ECO:0007669"/>
    <property type="project" value="InterPro"/>
</dbReference>
<keyword evidence="2" id="KW-0805">Transcription regulation</keyword>
<dbReference type="STRING" id="1235591.CAK95_23665"/>
<dbReference type="Pfam" id="PF03466">
    <property type="entry name" value="LysR_substrate"/>
    <property type="match status" value="1"/>
</dbReference>
<dbReference type="EMBL" id="CP021112">
    <property type="protein sequence ID" value="ARQ01759.1"/>
    <property type="molecule type" value="Genomic_DNA"/>
</dbReference>
<keyword evidence="7" id="KW-1185">Reference proteome</keyword>
<dbReference type="Gene3D" id="1.10.10.10">
    <property type="entry name" value="Winged helix-like DNA-binding domain superfamily/Winged helix DNA-binding domain"/>
    <property type="match status" value="1"/>
</dbReference>
<evidence type="ECO:0000313" key="6">
    <source>
        <dbReference type="EMBL" id="ARQ01759.1"/>
    </source>
</evidence>
<organism evidence="6 7">
    <name type="scientific">Pseudorhodoplanes sinuspersici</name>
    <dbReference type="NCBI Taxonomy" id="1235591"/>
    <lineage>
        <taxon>Bacteria</taxon>
        <taxon>Pseudomonadati</taxon>
        <taxon>Pseudomonadota</taxon>
        <taxon>Alphaproteobacteria</taxon>
        <taxon>Hyphomicrobiales</taxon>
        <taxon>Pseudorhodoplanes</taxon>
    </lineage>
</organism>
<dbReference type="PROSITE" id="PS50931">
    <property type="entry name" value="HTH_LYSR"/>
    <property type="match status" value="1"/>
</dbReference>
<keyword evidence="4" id="KW-0804">Transcription</keyword>
<proteinExistence type="inferred from homology"/>
<accession>A0A1W6ZWF5</accession>
<name>A0A1W6ZWF5_9HYPH</name>
<dbReference type="GO" id="GO:0000976">
    <property type="term" value="F:transcription cis-regulatory region binding"/>
    <property type="evidence" value="ECO:0007669"/>
    <property type="project" value="TreeGrafter"/>
</dbReference>
<evidence type="ECO:0000256" key="1">
    <source>
        <dbReference type="ARBA" id="ARBA00009437"/>
    </source>
</evidence>
<dbReference type="PANTHER" id="PTHR30126">
    <property type="entry name" value="HTH-TYPE TRANSCRIPTIONAL REGULATOR"/>
    <property type="match status" value="1"/>
</dbReference>
<protein>
    <recommendedName>
        <fullName evidence="5">HTH lysR-type domain-containing protein</fullName>
    </recommendedName>
</protein>
<dbReference type="InterPro" id="IPR036388">
    <property type="entry name" value="WH-like_DNA-bd_sf"/>
</dbReference>
<dbReference type="InterPro" id="IPR005119">
    <property type="entry name" value="LysR_subst-bd"/>
</dbReference>
<feature type="domain" description="HTH lysR-type" evidence="5">
    <location>
        <begin position="30"/>
        <end position="87"/>
    </location>
</feature>
<evidence type="ECO:0000259" key="5">
    <source>
        <dbReference type="PROSITE" id="PS50931"/>
    </source>
</evidence>
<dbReference type="SUPFAM" id="SSF46785">
    <property type="entry name" value="Winged helix' DNA-binding domain"/>
    <property type="match status" value="1"/>
</dbReference>
<reference evidence="6 7" key="1">
    <citation type="submission" date="2017-05" db="EMBL/GenBank/DDBJ databases">
        <title>Full genome sequence of Pseudorhodoplanes sinuspersici.</title>
        <authorList>
            <person name="Dastgheib S.M.M."/>
            <person name="Shavandi M."/>
            <person name="Tirandaz H."/>
        </authorList>
    </citation>
    <scope>NUCLEOTIDE SEQUENCE [LARGE SCALE GENOMIC DNA]</scope>
    <source>
        <strain evidence="6 7">RIPI110</strain>
    </source>
</reference>
<dbReference type="KEGG" id="psin:CAK95_23665"/>
<evidence type="ECO:0000256" key="4">
    <source>
        <dbReference type="ARBA" id="ARBA00023163"/>
    </source>
</evidence>